<dbReference type="Gramene" id="C.cajan_11642.t">
    <property type="protein sequence ID" value="C.cajan_11642.t"/>
    <property type="gene ID" value="C.cajan_11642"/>
</dbReference>
<protein>
    <submittedName>
        <fullName evidence="2">Protein FAR1-RELATED SEQUENCE 5</fullName>
    </submittedName>
</protein>
<dbReference type="Gene3D" id="3.90.70.80">
    <property type="match status" value="1"/>
</dbReference>
<organism evidence="2 3">
    <name type="scientific">Cajanus cajan</name>
    <name type="common">Pigeon pea</name>
    <name type="synonym">Cajanus indicus</name>
    <dbReference type="NCBI Taxonomy" id="3821"/>
    <lineage>
        <taxon>Eukaryota</taxon>
        <taxon>Viridiplantae</taxon>
        <taxon>Streptophyta</taxon>
        <taxon>Embryophyta</taxon>
        <taxon>Tracheophyta</taxon>
        <taxon>Spermatophyta</taxon>
        <taxon>Magnoliopsida</taxon>
        <taxon>eudicotyledons</taxon>
        <taxon>Gunneridae</taxon>
        <taxon>Pentapetalae</taxon>
        <taxon>rosids</taxon>
        <taxon>fabids</taxon>
        <taxon>Fabales</taxon>
        <taxon>Fabaceae</taxon>
        <taxon>Papilionoideae</taxon>
        <taxon>50 kb inversion clade</taxon>
        <taxon>NPAAA clade</taxon>
        <taxon>indigoferoid/millettioid clade</taxon>
        <taxon>Phaseoleae</taxon>
        <taxon>Cajanus</taxon>
    </lineage>
</organism>
<gene>
    <name evidence="2" type="ORF">KK1_011993</name>
</gene>
<evidence type="ECO:0000313" key="3">
    <source>
        <dbReference type="Proteomes" id="UP000075243"/>
    </source>
</evidence>
<dbReference type="EMBL" id="CM003608">
    <property type="protein sequence ID" value="KYP65730.1"/>
    <property type="molecule type" value="Genomic_DNA"/>
</dbReference>
<evidence type="ECO:0000259" key="1">
    <source>
        <dbReference type="PROSITE" id="PS50802"/>
    </source>
</evidence>
<dbReference type="PROSITE" id="PS50802">
    <property type="entry name" value="OTU"/>
    <property type="match status" value="1"/>
</dbReference>
<dbReference type="InterPro" id="IPR052579">
    <property type="entry name" value="Zinc_finger_SWIM"/>
</dbReference>
<dbReference type="GO" id="GO:0010106">
    <property type="term" value="P:cellular response to iron ion starvation"/>
    <property type="evidence" value="ECO:0007669"/>
    <property type="project" value="InterPro"/>
</dbReference>
<dbReference type="Pfam" id="PF10551">
    <property type="entry name" value="MULE"/>
    <property type="match status" value="1"/>
</dbReference>
<sequence>MSEVRNISTNGTTNKTIDCSGVFNTKEVFPCRDAMLDWARHVAKESGFVLIIFRSDTNTGRDKRKTFVILSCERSGKFRRSNKNALSNRVTSTKKCECPFKLRGTTSKKAGGWTLKIMCGYHNHDLAETLVGHSYAGRLSAEEKSLVGEMTKNMVKPRNILLTLKDRNVHNLSTIRHIYNYRQAYRSSMKGSRTEMQHLLKLLERDKYVYWYRKVDNFDVIKDIFWSHPDSIKLFGTFHTILLIDSTYKTNRYGLSLLEIVGVTSTKLTFSMAFAYVMSERVDNFTWALQKLKGLITNDNDTPQVIVTDRDLGMMKALQMIFPSSTNLLCRFHINKNVKAKCKMVVYPKEKWDLVMDAWDDVVNSSNEDQYVQRLTLFEKVCSNFPIFNDYVRDSWLIPHKEKFVTAWTNKVMHLGNTTTNRVEAAHWRLKMFLQHSRGNMCNCWDAMNNMITLQHTEIKSSFEKSINVVEHRHNNSFYIKLRGFVSRNALSHIAYQYDRVKTIGIDSSICGCTIRTTHGLPCACELARYSTMCQPIPLDTIHSHWKRLNFGDQGKNHEGNVLSLQPYIDALLKRFMEVDNVGKVTILEKLRELAFPDTTSLYPPPEKVKTKVLPFMDSFPIELHPFIEDIIDVKADGNCGYRAVAAQLGMGEESWSLVRQDLIKELQQWKDDYVELFGSVSRVDVMRQSLYVDTHASVDKWMTLPDMGYVIASRYKVVLVTLSSQQSMTFFPLRGSPPLSKSSHRLITIGFVSNCHFVQVILKAEAALPPIALQWSRYCKVESRFWQTPYISRMQQKNKDLLAWWSADMPGIDPNFLCHKLSVCREAKPVAQQKRKTGEERKKAIEAEVSKLMEAGFI</sequence>
<dbReference type="GO" id="GO:0000981">
    <property type="term" value="F:DNA-binding transcription factor activity, RNA polymerase II-specific"/>
    <property type="evidence" value="ECO:0007669"/>
    <property type="project" value="InterPro"/>
</dbReference>
<dbReference type="AlphaFoldDB" id="A0A151TF93"/>
<dbReference type="PANTHER" id="PTHR31569">
    <property type="entry name" value="SWIM-TYPE DOMAIN-CONTAINING PROTEIN"/>
    <property type="match status" value="1"/>
</dbReference>
<dbReference type="Proteomes" id="UP000075243">
    <property type="component" value="Chromosome 6"/>
</dbReference>
<dbReference type="STRING" id="3821.A0A151TF93"/>
<keyword evidence="3" id="KW-1185">Reference proteome</keyword>
<name>A0A151TF93_CAJCA</name>
<dbReference type="CDD" id="cd22744">
    <property type="entry name" value="OTU"/>
    <property type="match status" value="1"/>
</dbReference>
<dbReference type="GO" id="GO:0045944">
    <property type="term" value="P:positive regulation of transcription by RNA polymerase II"/>
    <property type="evidence" value="ECO:0007669"/>
    <property type="project" value="InterPro"/>
</dbReference>
<evidence type="ECO:0000313" key="2">
    <source>
        <dbReference type="EMBL" id="KYP65730.1"/>
    </source>
</evidence>
<dbReference type="OMA" id="CELARYS"/>
<feature type="domain" description="OTU" evidence="1">
    <location>
        <begin position="629"/>
        <end position="764"/>
    </location>
</feature>
<reference evidence="2 3" key="1">
    <citation type="journal article" date="2012" name="Nat. Biotechnol.">
        <title>Draft genome sequence of pigeonpea (Cajanus cajan), an orphan legume crop of resource-poor farmers.</title>
        <authorList>
            <person name="Varshney R.K."/>
            <person name="Chen W."/>
            <person name="Li Y."/>
            <person name="Bharti A.K."/>
            <person name="Saxena R.K."/>
            <person name="Schlueter J.A."/>
            <person name="Donoghue M.T."/>
            <person name="Azam S."/>
            <person name="Fan G."/>
            <person name="Whaley A.M."/>
            <person name="Farmer A.D."/>
            <person name="Sheridan J."/>
            <person name="Iwata A."/>
            <person name="Tuteja R."/>
            <person name="Penmetsa R.V."/>
            <person name="Wu W."/>
            <person name="Upadhyaya H.D."/>
            <person name="Yang S.P."/>
            <person name="Shah T."/>
            <person name="Saxena K.B."/>
            <person name="Michael T."/>
            <person name="McCombie W.R."/>
            <person name="Yang B."/>
            <person name="Zhang G."/>
            <person name="Yang H."/>
            <person name="Wang J."/>
            <person name="Spillane C."/>
            <person name="Cook D.R."/>
            <person name="May G.D."/>
            <person name="Xu X."/>
            <person name="Jackson S.A."/>
        </authorList>
    </citation>
    <scope>NUCLEOTIDE SEQUENCE [LARGE SCALE GENOMIC DNA]</scope>
    <source>
        <strain evidence="3">cv. Asha</strain>
    </source>
</reference>
<dbReference type="PANTHER" id="PTHR31569:SF4">
    <property type="entry name" value="SWIM-TYPE DOMAIN-CONTAINING PROTEIN"/>
    <property type="match status" value="1"/>
</dbReference>
<dbReference type="InterPro" id="IPR003323">
    <property type="entry name" value="OTU_dom"/>
</dbReference>
<accession>A0A151TF93</accession>
<dbReference type="InterPro" id="IPR018289">
    <property type="entry name" value="MULE_transposase_dom"/>
</dbReference>
<dbReference type="Pfam" id="PF08731">
    <property type="entry name" value="AFT"/>
    <property type="match status" value="1"/>
</dbReference>
<proteinExistence type="predicted"/>
<dbReference type="InterPro" id="IPR014842">
    <property type="entry name" value="AFT"/>
</dbReference>